<feature type="compositionally biased region" description="Low complexity" evidence="1">
    <location>
        <begin position="170"/>
        <end position="179"/>
    </location>
</feature>
<dbReference type="AlphaFoldDB" id="A0A372LM53"/>
<protein>
    <recommendedName>
        <fullName evidence="4">Sporulation protein</fullName>
    </recommendedName>
</protein>
<dbReference type="Pfam" id="PF09580">
    <property type="entry name" value="Spore_YhcN_YlaJ"/>
    <property type="match status" value="2"/>
</dbReference>
<feature type="region of interest" description="Disordered" evidence="1">
    <location>
        <begin position="31"/>
        <end position="55"/>
    </location>
</feature>
<keyword evidence="3" id="KW-1185">Reference proteome</keyword>
<feature type="compositionally biased region" description="Gly residues" evidence="1">
    <location>
        <begin position="180"/>
        <end position="189"/>
    </location>
</feature>
<accession>A0A372LM53</accession>
<feature type="compositionally biased region" description="Low complexity" evidence="1">
    <location>
        <begin position="108"/>
        <end position="120"/>
    </location>
</feature>
<dbReference type="InterPro" id="IPR019076">
    <property type="entry name" value="Spore_lipoprot_YhcN/YlaJ-like"/>
</dbReference>
<feature type="compositionally biased region" description="Polar residues" evidence="1">
    <location>
        <begin position="41"/>
        <end position="54"/>
    </location>
</feature>
<dbReference type="RefSeq" id="WP_117327428.1">
    <property type="nucleotide sequence ID" value="NZ_QVTE01000041.1"/>
</dbReference>
<dbReference type="Proteomes" id="UP000264541">
    <property type="component" value="Unassembled WGS sequence"/>
</dbReference>
<evidence type="ECO:0008006" key="4">
    <source>
        <dbReference type="Google" id="ProtNLM"/>
    </source>
</evidence>
<dbReference type="OrthoDB" id="1707228at2"/>
<feature type="compositionally biased region" description="Low complexity" evidence="1">
    <location>
        <begin position="31"/>
        <end position="40"/>
    </location>
</feature>
<organism evidence="2 3">
    <name type="scientific">Peribacillus saganii</name>
    <dbReference type="NCBI Taxonomy" id="2303992"/>
    <lineage>
        <taxon>Bacteria</taxon>
        <taxon>Bacillati</taxon>
        <taxon>Bacillota</taxon>
        <taxon>Bacilli</taxon>
        <taxon>Bacillales</taxon>
        <taxon>Bacillaceae</taxon>
        <taxon>Peribacillus</taxon>
    </lineage>
</organism>
<comment type="caution">
    <text evidence="2">The sequence shown here is derived from an EMBL/GenBank/DDBJ whole genome shotgun (WGS) entry which is preliminary data.</text>
</comment>
<gene>
    <name evidence="2" type="ORF">D0469_14320</name>
</gene>
<evidence type="ECO:0000313" key="2">
    <source>
        <dbReference type="EMBL" id="RFU67582.1"/>
    </source>
</evidence>
<proteinExistence type="predicted"/>
<name>A0A372LM53_9BACI</name>
<evidence type="ECO:0000313" key="3">
    <source>
        <dbReference type="Proteomes" id="UP000264541"/>
    </source>
</evidence>
<dbReference type="EMBL" id="QVTE01000041">
    <property type="protein sequence ID" value="RFU67582.1"/>
    <property type="molecule type" value="Genomic_DNA"/>
</dbReference>
<reference evidence="2 3" key="1">
    <citation type="submission" date="2018-08" db="EMBL/GenBank/DDBJ databases">
        <title>Bacillus chawlae sp. nov., Bacillus glennii sp. nov., and Bacillus saganii sp. nov. Isolated from the Vehicle Assembly Building at Kennedy Space Center where the Viking Spacecraft were Assembled.</title>
        <authorList>
            <person name="Seuylemezian A."/>
            <person name="Vaishampayan P."/>
        </authorList>
    </citation>
    <scope>NUCLEOTIDE SEQUENCE [LARGE SCALE GENOMIC DNA]</scope>
    <source>
        <strain evidence="2 3">V47-23a</strain>
    </source>
</reference>
<dbReference type="PROSITE" id="PS51257">
    <property type="entry name" value="PROKAR_LIPOPROTEIN"/>
    <property type="match status" value="1"/>
</dbReference>
<feature type="compositionally biased region" description="Gly residues" evidence="1">
    <location>
        <begin position="98"/>
        <end position="107"/>
    </location>
</feature>
<feature type="region of interest" description="Disordered" evidence="1">
    <location>
        <begin position="170"/>
        <end position="195"/>
    </location>
</feature>
<feature type="region of interest" description="Disordered" evidence="1">
    <location>
        <begin position="91"/>
        <end position="125"/>
    </location>
</feature>
<evidence type="ECO:0000256" key="1">
    <source>
        <dbReference type="SAM" id="MobiDB-lite"/>
    </source>
</evidence>
<sequence>MREGTKIILSAILLTGLAGCAGNNDNAGDIGNRNNNGDNGVQTRNVANNGNQSRDNVRVSNKLARNVEKMNEVDDANVIVTNNDAYVAVRLKNNGNGNNNGGNGNGNDNGNPLGVRNNDGTGDGNGNGIGAGYGLGNGTNDNTDRTGGIVGANDGDVGIGDNANNLGDMNLGNNNNNGNNGNGGNGNNGGNNRDEYSRVSNAFEQKVADQIRKADRKINNVYVSTSPDVYNNMTDYADGLRGGNNNGEGLFEDFNDTVGRFFGNDNNR</sequence>